<dbReference type="Proteomes" id="UP000466442">
    <property type="component" value="Unassembled WGS sequence"/>
</dbReference>
<dbReference type="Gene3D" id="1.10.640.10">
    <property type="entry name" value="Haem peroxidase domain superfamily, animal type"/>
    <property type="match status" value="1"/>
</dbReference>
<organism evidence="1 2">
    <name type="scientific">Apolygus lucorum</name>
    <name type="common">Small green plant bug</name>
    <name type="synonym">Lygocoris lucorum</name>
    <dbReference type="NCBI Taxonomy" id="248454"/>
    <lineage>
        <taxon>Eukaryota</taxon>
        <taxon>Metazoa</taxon>
        <taxon>Ecdysozoa</taxon>
        <taxon>Arthropoda</taxon>
        <taxon>Hexapoda</taxon>
        <taxon>Insecta</taxon>
        <taxon>Pterygota</taxon>
        <taxon>Neoptera</taxon>
        <taxon>Paraneoptera</taxon>
        <taxon>Hemiptera</taxon>
        <taxon>Heteroptera</taxon>
        <taxon>Panheteroptera</taxon>
        <taxon>Cimicomorpha</taxon>
        <taxon>Miridae</taxon>
        <taxon>Mirini</taxon>
        <taxon>Apolygus</taxon>
    </lineage>
</organism>
<reference evidence="1" key="1">
    <citation type="journal article" date="2021" name="Mol. Ecol. Resour.">
        <title>Apolygus lucorum genome provides insights into omnivorousness and mesophyll feeding.</title>
        <authorList>
            <person name="Liu Y."/>
            <person name="Liu H."/>
            <person name="Wang H."/>
            <person name="Huang T."/>
            <person name="Liu B."/>
            <person name="Yang B."/>
            <person name="Yin L."/>
            <person name="Li B."/>
            <person name="Zhang Y."/>
            <person name="Zhang S."/>
            <person name="Jiang F."/>
            <person name="Zhang X."/>
            <person name="Ren Y."/>
            <person name="Wang B."/>
            <person name="Wang S."/>
            <person name="Lu Y."/>
            <person name="Wu K."/>
            <person name="Fan W."/>
            <person name="Wang G."/>
        </authorList>
    </citation>
    <scope>NUCLEOTIDE SEQUENCE</scope>
    <source>
        <strain evidence="1">12Hb</strain>
    </source>
</reference>
<evidence type="ECO:0000313" key="2">
    <source>
        <dbReference type="Proteomes" id="UP000466442"/>
    </source>
</evidence>
<dbReference type="OrthoDB" id="6333650at2759"/>
<dbReference type="SUPFAM" id="SSF48113">
    <property type="entry name" value="Heme-dependent peroxidases"/>
    <property type="match status" value="1"/>
</dbReference>
<keyword evidence="2" id="KW-1185">Reference proteome</keyword>
<dbReference type="InterPro" id="IPR010255">
    <property type="entry name" value="Haem_peroxidase_sf"/>
</dbReference>
<accession>A0A8S9XSM8</accession>
<sequence>MYGDIDGLEFIPGILLEAPKQGNVLGDTATAMISDLIFKAAVTHPLTTTSYLRKTSFGGIQGWEVVKNANINSLICQNVNDGCCKDVLTFEMRNCKDESLCGKKKIREKVAKSVPKKIIGISDQVCSLKIQEEVPESVVADVPPSPTLCEKIEAPCQQVQKQRCPFKRQVKKRPCNKPEPKPVCQVPVERPCQQEANKRCEKIKPPEVKRVKKCCNRRPWFRTKK</sequence>
<proteinExistence type="predicted"/>
<dbReference type="InterPro" id="IPR019791">
    <property type="entry name" value="Haem_peroxidase_animal"/>
</dbReference>
<dbReference type="GO" id="GO:0020037">
    <property type="term" value="F:heme binding"/>
    <property type="evidence" value="ECO:0007669"/>
    <property type="project" value="InterPro"/>
</dbReference>
<dbReference type="AlphaFoldDB" id="A0A8S9XSM8"/>
<dbReference type="InterPro" id="IPR037120">
    <property type="entry name" value="Haem_peroxidase_sf_animal"/>
</dbReference>
<name>A0A8S9XSM8_APOLU</name>
<dbReference type="GO" id="GO:0006979">
    <property type="term" value="P:response to oxidative stress"/>
    <property type="evidence" value="ECO:0007669"/>
    <property type="project" value="InterPro"/>
</dbReference>
<protein>
    <submittedName>
        <fullName evidence="1">Uncharacterized protein</fullName>
    </submittedName>
</protein>
<gene>
    <name evidence="1" type="ORF">GE061_012560</name>
</gene>
<evidence type="ECO:0000313" key="1">
    <source>
        <dbReference type="EMBL" id="KAF6212042.1"/>
    </source>
</evidence>
<dbReference type="EMBL" id="WIXP02000004">
    <property type="protein sequence ID" value="KAF6212042.1"/>
    <property type="molecule type" value="Genomic_DNA"/>
</dbReference>
<dbReference type="PROSITE" id="PS50292">
    <property type="entry name" value="PEROXIDASE_3"/>
    <property type="match status" value="1"/>
</dbReference>
<dbReference type="GO" id="GO:0004601">
    <property type="term" value="F:peroxidase activity"/>
    <property type="evidence" value="ECO:0007669"/>
    <property type="project" value="InterPro"/>
</dbReference>
<comment type="caution">
    <text evidence="1">The sequence shown here is derived from an EMBL/GenBank/DDBJ whole genome shotgun (WGS) entry which is preliminary data.</text>
</comment>